<protein>
    <recommendedName>
        <fullName evidence="3">GLTSCR protein conserved domain-containing protein</fullName>
    </recommendedName>
</protein>
<evidence type="ECO:0000256" key="1">
    <source>
        <dbReference type="SAM" id="Coils"/>
    </source>
</evidence>
<organism evidence="4 5">
    <name type="scientific">Marasmius tenuissimus</name>
    <dbReference type="NCBI Taxonomy" id="585030"/>
    <lineage>
        <taxon>Eukaryota</taxon>
        <taxon>Fungi</taxon>
        <taxon>Dikarya</taxon>
        <taxon>Basidiomycota</taxon>
        <taxon>Agaricomycotina</taxon>
        <taxon>Agaricomycetes</taxon>
        <taxon>Agaricomycetidae</taxon>
        <taxon>Agaricales</taxon>
        <taxon>Marasmiineae</taxon>
        <taxon>Marasmiaceae</taxon>
        <taxon>Marasmius</taxon>
    </lineage>
</organism>
<keyword evidence="5" id="KW-1185">Reference proteome</keyword>
<evidence type="ECO:0000256" key="2">
    <source>
        <dbReference type="SAM" id="MobiDB-lite"/>
    </source>
</evidence>
<feature type="coiled-coil region" evidence="1">
    <location>
        <begin position="185"/>
        <end position="212"/>
    </location>
</feature>
<dbReference type="Pfam" id="PF15249">
    <property type="entry name" value="GLTSCR1"/>
    <property type="match status" value="1"/>
</dbReference>
<proteinExistence type="predicted"/>
<dbReference type="InterPro" id="IPR015671">
    <property type="entry name" value="GSCR1_dom"/>
</dbReference>
<feature type="compositionally biased region" description="Low complexity" evidence="2">
    <location>
        <begin position="27"/>
        <end position="41"/>
    </location>
</feature>
<feature type="domain" description="GLTSCR protein conserved" evidence="3">
    <location>
        <begin position="84"/>
        <end position="186"/>
    </location>
</feature>
<evidence type="ECO:0000259" key="3">
    <source>
        <dbReference type="Pfam" id="PF15249"/>
    </source>
</evidence>
<keyword evidence="1" id="KW-0175">Coiled coil</keyword>
<dbReference type="EMBL" id="JBBXMP010000001">
    <property type="protein sequence ID" value="KAL0072416.1"/>
    <property type="molecule type" value="Genomic_DNA"/>
</dbReference>
<sequence>MSTEQLATFSSSSAPQSVPNLASKNLTSSQQSSPQSTSSPTLAGPSTWQSTPAQKNPRSKARTSEENEVTKATAAKFASRLAEDHSAVLDPDVDTPFIDSVDVVKRLLPYHIFLNPVEDLKPLVTDRKGKSKAEELRTENAGKSIIRRDLEKRFRHTRIKSGEVPFKEEVIAVSQIGLESDRSDLALLGSELRAARSELERLERARKAASNNVPRASYYNTPLPPSTPAGATAYYRTYAYAQPYAAGINSPTVTTFPVTPATAATTTATTATTSAPTPTPVPVPVAVPPSPNSTPSVPYQAGVTIPVPMTTTSAAGAPASTPVPSNTTAAPIPVQLPVACLPALYRIGITPVPPTTGHPAPPAVLRGSNGSMLNLEINVSLLQPGQMSGLALILNSLMTRTSTNLTVPTTTVVPTVPPTNGTANSSSG</sequence>
<feature type="compositionally biased region" description="Polar residues" evidence="2">
    <location>
        <begin position="44"/>
        <end position="56"/>
    </location>
</feature>
<feature type="compositionally biased region" description="Polar residues" evidence="2">
    <location>
        <begin position="1"/>
        <end position="26"/>
    </location>
</feature>
<feature type="region of interest" description="Disordered" evidence="2">
    <location>
        <begin position="1"/>
        <end position="71"/>
    </location>
</feature>
<dbReference type="Proteomes" id="UP001437256">
    <property type="component" value="Unassembled WGS sequence"/>
</dbReference>
<name>A0ABR3AEV6_9AGAR</name>
<gene>
    <name evidence="4" type="ORF">AAF712_000179</name>
</gene>
<evidence type="ECO:0000313" key="5">
    <source>
        <dbReference type="Proteomes" id="UP001437256"/>
    </source>
</evidence>
<reference evidence="4 5" key="1">
    <citation type="submission" date="2024-05" db="EMBL/GenBank/DDBJ databases">
        <title>A draft genome resource for the thread blight pathogen Marasmius tenuissimus strain MS-2.</title>
        <authorList>
            <person name="Yulfo-Soto G.E."/>
            <person name="Baruah I.K."/>
            <person name="Amoako-Attah I."/>
            <person name="Bukari Y."/>
            <person name="Meinhardt L.W."/>
            <person name="Bailey B.A."/>
            <person name="Cohen S.P."/>
        </authorList>
    </citation>
    <scope>NUCLEOTIDE SEQUENCE [LARGE SCALE GENOMIC DNA]</scope>
    <source>
        <strain evidence="4 5">MS-2</strain>
    </source>
</reference>
<comment type="caution">
    <text evidence="4">The sequence shown here is derived from an EMBL/GenBank/DDBJ whole genome shotgun (WGS) entry which is preliminary data.</text>
</comment>
<accession>A0ABR3AEV6</accession>
<evidence type="ECO:0000313" key="4">
    <source>
        <dbReference type="EMBL" id="KAL0072416.1"/>
    </source>
</evidence>